<dbReference type="PANTHER" id="PTHR13696">
    <property type="entry name" value="P-LOOP CONTAINING NUCLEOSIDE TRIPHOSPHATE HYDROLASE"/>
    <property type="match status" value="1"/>
</dbReference>
<name>A0A3R8M496_9FIRM</name>
<dbReference type="InterPro" id="IPR050678">
    <property type="entry name" value="DNA_Partitioning_ATPase"/>
</dbReference>
<organism evidence="2 3">
    <name type="scientific">Schaedlerella arabinosiphila</name>
    <dbReference type="NCBI Taxonomy" id="2044587"/>
    <lineage>
        <taxon>Bacteria</taxon>
        <taxon>Bacillati</taxon>
        <taxon>Bacillota</taxon>
        <taxon>Clostridia</taxon>
        <taxon>Lachnospirales</taxon>
        <taxon>Lachnospiraceae</taxon>
        <taxon>Schaedlerella</taxon>
    </lineage>
</organism>
<evidence type="ECO:0000313" key="2">
    <source>
        <dbReference type="EMBL" id="RRK36905.1"/>
    </source>
</evidence>
<dbReference type="CDD" id="cd02042">
    <property type="entry name" value="ParAB_family"/>
    <property type="match status" value="1"/>
</dbReference>
<feature type="domain" description="AAA" evidence="1">
    <location>
        <begin position="4"/>
        <end position="196"/>
    </location>
</feature>
<dbReference type="InterPro" id="IPR027417">
    <property type="entry name" value="P-loop_NTPase"/>
</dbReference>
<proteinExistence type="predicted"/>
<reference evidence="2" key="1">
    <citation type="submission" date="2018-10" db="EMBL/GenBank/DDBJ databases">
        <title>Schaedlerella arabinophila gen. nov. sp. nov., isolated from the mouse intestinal tract and comparative analysis with the genome of the closely related altered Schaedler flora strain ASF502.</title>
        <authorList>
            <person name="Miyake S."/>
            <person name="Soh M."/>
            <person name="Seedorf H."/>
        </authorList>
    </citation>
    <scope>NUCLEOTIDE SEQUENCE [LARGE SCALE GENOMIC DNA]</scope>
    <source>
        <strain evidence="2">DSM 106076</strain>
    </source>
</reference>
<gene>
    <name evidence="2" type="ORF">EBB54_00105</name>
</gene>
<comment type="caution">
    <text evidence="2">The sequence shown here is derived from an EMBL/GenBank/DDBJ whole genome shotgun (WGS) entry which is preliminary data.</text>
</comment>
<evidence type="ECO:0000313" key="3">
    <source>
        <dbReference type="Proteomes" id="UP000274920"/>
    </source>
</evidence>
<evidence type="ECO:0000259" key="1">
    <source>
        <dbReference type="Pfam" id="PF13614"/>
    </source>
</evidence>
<dbReference type="EMBL" id="RHJS01000001">
    <property type="protein sequence ID" value="RRK36905.1"/>
    <property type="molecule type" value="Genomic_DNA"/>
</dbReference>
<dbReference type="SUPFAM" id="SSF52540">
    <property type="entry name" value="P-loop containing nucleoside triphosphate hydrolases"/>
    <property type="match status" value="1"/>
</dbReference>
<protein>
    <recommendedName>
        <fullName evidence="1">AAA domain-containing protein</fullName>
    </recommendedName>
</protein>
<dbReference type="AlphaFoldDB" id="A0A3R8M496"/>
<sequence length="282" mass="32838">MAIVIGDYNRKGGVGKTSSIINLAAEFALCGKKVLLIDGDSQTNLTQFFFCEDEELFDGGRIRGNVDTLYQVLQEEIDIRDTIMTKEFSARRKWRNKFRKISCTLDIIMGSREMDYYDNEDMEILKKKLSVLEEDYDYILIDFPPAHNLVTMTYLLACDYVIVPLHLAKDTSTYGYEDVIERCREARNEYGNRNLQVLGLFYINVQLYKDDQKILYELSMEEEMRNAMRLFETTIKHDYGAMQMSESEKKPLCITSGSSEIARNYRALAKEIEKRIEEERGI</sequence>
<accession>A0A3R8M496</accession>
<dbReference type="Pfam" id="PF13614">
    <property type="entry name" value="AAA_31"/>
    <property type="match status" value="1"/>
</dbReference>
<keyword evidence="3" id="KW-1185">Reference proteome</keyword>
<dbReference type="RefSeq" id="WP_125125848.1">
    <property type="nucleotide sequence ID" value="NZ_CASCYM010000052.1"/>
</dbReference>
<dbReference type="Proteomes" id="UP000274920">
    <property type="component" value="Unassembled WGS sequence"/>
</dbReference>
<dbReference type="PANTHER" id="PTHR13696:SF99">
    <property type="entry name" value="COBYRINIC ACID AC-DIAMIDE SYNTHASE"/>
    <property type="match status" value="1"/>
</dbReference>
<dbReference type="InterPro" id="IPR025669">
    <property type="entry name" value="AAA_dom"/>
</dbReference>
<dbReference type="Gene3D" id="3.40.50.300">
    <property type="entry name" value="P-loop containing nucleotide triphosphate hydrolases"/>
    <property type="match status" value="1"/>
</dbReference>